<dbReference type="Proteomes" id="UP001372338">
    <property type="component" value="Unassembled WGS sequence"/>
</dbReference>
<reference evidence="2 3" key="1">
    <citation type="submission" date="2024-01" db="EMBL/GenBank/DDBJ databases">
        <title>The genomes of 5 underutilized Papilionoideae crops provide insights into root nodulation and disease resistanc.</title>
        <authorList>
            <person name="Yuan L."/>
        </authorList>
    </citation>
    <scope>NUCLEOTIDE SEQUENCE [LARGE SCALE GENOMIC DNA]</scope>
    <source>
        <strain evidence="2">ZHUSHIDOU_FW_LH</strain>
        <tissue evidence="2">Leaf</tissue>
    </source>
</reference>
<organism evidence="2 3">
    <name type="scientific">Crotalaria pallida</name>
    <name type="common">Smooth rattlebox</name>
    <name type="synonym">Crotalaria striata</name>
    <dbReference type="NCBI Taxonomy" id="3830"/>
    <lineage>
        <taxon>Eukaryota</taxon>
        <taxon>Viridiplantae</taxon>
        <taxon>Streptophyta</taxon>
        <taxon>Embryophyta</taxon>
        <taxon>Tracheophyta</taxon>
        <taxon>Spermatophyta</taxon>
        <taxon>Magnoliopsida</taxon>
        <taxon>eudicotyledons</taxon>
        <taxon>Gunneridae</taxon>
        <taxon>Pentapetalae</taxon>
        <taxon>rosids</taxon>
        <taxon>fabids</taxon>
        <taxon>Fabales</taxon>
        <taxon>Fabaceae</taxon>
        <taxon>Papilionoideae</taxon>
        <taxon>50 kb inversion clade</taxon>
        <taxon>genistoids sensu lato</taxon>
        <taxon>core genistoids</taxon>
        <taxon>Crotalarieae</taxon>
        <taxon>Crotalaria</taxon>
    </lineage>
</organism>
<gene>
    <name evidence="2" type="ORF">RIF29_23175</name>
</gene>
<evidence type="ECO:0000256" key="1">
    <source>
        <dbReference type="SAM" id="Phobius"/>
    </source>
</evidence>
<feature type="transmembrane region" description="Helical" evidence="1">
    <location>
        <begin position="35"/>
        <end position="60"/>
    </location>
</feature>
<sequence>MRIYSTIVFCDRRLSIEFMYLVPPAGLSGTGLHNLYFFLINFFFFILWIWYMLSLLPYFLCEHLICPLV</sequence>
<keyword evidence="1" id="KW-1133">Transmembrane helix</keyword>
<evidence type="ECO:0000313" key="3">
    <source>
        <dbReference type="Proteomes" id="UP001372338"/>
    </source>
</evidence>
<evidence type="ECO:0000313" key="2">
    <source>
        <dbReference type="EMBL" id="KAK7270203.1"/>
    </source>
</evidence>
<protein>
    <submittedName>
        <fullName evidence="2">Uncharacterized protein</fullName>
    </submittedName>
</protein>
<comment type="caution">
    <text evidence="2">The sequence shown here is derived from an EMBL/GenBank/DDBJ whole genome shotgun (WGS) entry which is preliminary data.</text>
</comment>
<dbReference type="EMBL" id="JAYWIO010000004">
    <property type="protein sequence ID" value="KAK7270203.1"/>
    <property type="molecule type" value="Genomic_DNA"/>
</dbReference>
<dbReference type="AlphaFoldDB" id="A0AAN9I7B2"/>
<keyword evidence="1" id="KW-0812">Transmembrane</keyword>
<keyword evidence="1" id="KW-0472">Membrane</keyword>
<name>A0AAN9I7B2_CROPI</name>
<proteinExistence type="predicted"/>
<keyword evidence="3" id="KW-1185">Reference proteome</keyword>
<accession>A0AAN9I7B2</accession>